<dbReference type="AlphaFoldDB" id="A0A2P2N7G4"/>
<reference evidence="1" key="1">
    <citation type="submission" date="2018-02" db="EMBL/GenBank/DDBJ databases">
        <title>Rhizophora mucronata_Transcriptome.</title>
        <authorList>
            <person name="Meera S.P."/>
            <person name="Sreeshan A."/>
            <person name="Augustine A."/>
        </authorList>
    </citation>
    <scope>NUCLEOTIDE SEQUENCE</scope>
    <source>
        <tissue evidence="1">Leaf</tissue>
    </source>
</reference>
<name>A0A2P2N7G4_RHIMU</name>
<accession>A0A2P2N7G4</accession>
<evidence type="ECO:0000313" key="1">
    <source>
        <dbReference type="EMBL" id="MBX38428.1"/>
    </source>
</evidence>
<organism evidence="1">
    <name type="scientific">Rhizophora mucronata</name>
    <name type="common">Asiatic mangrove</name>
    <dbReference type="NCBI Taxonomy" id="61149"/>
    <lineage>
        <taxon>Eukaryota</taxon>
        <taxon>Viridiplantae</taxon>
        <taxon>Streptophyta</taxon>
        <taxon>Embryophyta</taxon>
        <taxon>Tracheophyta</taxon>
        <taxon>Spermatophyta</taxon>
        <taxon>Magnoliopsida</taxon>
        <taxon>eudicotyledons</taxon>
        <taxon>Gunneridae</taxon>
        <taxon>Pentapetalae</taxon>
        <taxon>rosids</taxon>
        <taxon>fabids</taxon>
        <taxon>Malpighiales</taxon>
        <taxon>Rhizophoraceae</taxon>
        <taxon>Rhizophora</taxon>
    </lineage>
</organism>
<dbReference type="EMBL" id="GGEC01057944">
    <property type="protein sequence ID" value="MBX38428.1"/>
    <property type="molecule type" value="Transcribed_RNA"/>
</dbReference>
<protein>
    <submittedName>
        <fullName evidence="1">Uncharacterized protein</fullName>
    </submittedName>
</protein>
<sequence>MYVCMNGCMCEREIERGICLIIQMIS</sequence>
<proteinExistence type="predicted"/>